<dbReference type="PRINTS" id="PR00111">
    <property type="entry name" value="ABHYDROLASE"/>
</dbReference>
<feature type="domain" description="Serine aminopeptidase S33" evidence="1">
    <location>
        <begin position="8"/>
        <end position="243"/>
    </location>
</feature>
<accession>A0A1H0QD84</accession>
<dbReference type="RefSeq" id="WP_090849919.1">
    <property type="nucleotide sequence ID" value="NZ_FNJU01000001.1"/>
</dbReference>
<reference evidence="3" key="1">
    <citation type="submission" date="2016-10" db="EMBL/GenBank/DDBJ databases">
        <authorList>
            <person name="Varghese N."/>
            <person name="Submissions S."/>
        </authorList>
    </citation>
    <scope>NUCLEOTIDE SEQUENCE [LARGE SCALE GENOMIC DNA]</scope>
    <source>
        <strain evidence="3">IBRC-M10078</strain>
    </source>
</reference>
<dbReference type="Gene3D" id="3.40.50.1820">
    <property type="entry name" value="alpha/beta hydrolase"/>
    <property type="match status" value="1"/>
</dbReference>
<dbReference type="SUPFAM" id="SSF53474">
    <property type="entry name" value="alpha/beta-Hydrolases"/>
    <property type="match status" value="1"/>
</dbReference>
<name>A0A1H0QD84_9BACI</name>
<dbReference type="EMBL" id="FNJU01000001">
    <property type="protein sequence ID" value="SDP15341.1"/>
    <property type="molecule type" value="Genomic_DNA"/>
</dbReference>
<dbReference type="AlphaFoldDB" id="A0A1H0QD84"/>
<evidence type="ECO:0000313" key="2">
    <source>
        <dbReference type="EMBL" id="SDP15341.1"/>
    </source>
</evidence>
<gene>
    <name evidence="2" type="ORF">SAMN05216565_101712</name>
</gene>
<organism evidence="2 3">
    <name type="scientific">Litchfieldia salsa</name>
    <dbReference type="NCBI Taxonomy" id="930152"/>
    <lineage>
        <taxon>Bacteria</taxon>
        <taxon>Bacillati</taxon>
        <taxon>Bacillota</taxon>
        <taxon>Bacilli</taxon>
        <taxon>Bacillales</taxon>
        <taxon>Bacillaceae</taxon>
        <taxon>Litchfieldia</taxon>
    </lineage>
</organism>
<proteinExistence type="predicted"/>
<dbReference type="PANTHER" id="PTHR11614">
    <property type="entry name" value="PHOSPHOLIPASE-RELATED"/>
    <property type="match status" value="1"/>
</dbReference>
<keyword evidence="3" id="KW-1185">Reference proteome</keyword>
<protein>
    <submittedName>
        <fullName evidence="2">Lysophospholipase</fullName>
    </submittedName>
</protein>
<dbReference type="Proteomes" id="UP000199159">
    <property type="component" value="Unassembled WGS sequence"/>
</dbReference>
<dbReference type="STRING" id="930152.SAMN05216565_101712"/>
<sequence length="259" mass="29788">MWNWEAENAKAVIVIVHGANEHHGRYRWLIEQWQTNGMNVVMGDLPGQGDVSNKSRGHIEQFDDYINEVEKWIRHASSYNLPIFLIGHSMGGTVVIRTLQEKFSQVRGVILSSPCLGLVHPPSKALDLVTRGLNVFCPRLRVNSGVTVNQATRNEEVRLANTKDPLYIKNVSVRWYRELSNGMKQANKKVDKFPNIPLLVLQGGEDKIVNKESVFTWFNHVNNSEKVYKEYPELYHEVFNEPEREQVFNYALAFVNNLI</sequence>
<dbReference type="Pfam" id="PF12146">
    <property type="entry name" value="Hydrolase_4"/>
    <property type="match status" value="1"/>
</dbReference>
<dbReference type="InterPro" id="IPR022742">
    <property type="entry name" value="Hydrolase_4"/>
</dbReference>
<dbReference type="InterPro" id="IPR029058">
    <property type="entry name" value="AB_hydrolase_fold"/>
</dbReference>
<dbReference type="OrthoDB" id="9806902at2"/>
<evidence type="ECO:0000259" key="1">
    <source>
        <dbReference type="Pfam" id="PF12146"/>
    </source>
</evidence>
<dbReference type="FunFam" id="3.40.50.1820:FF:000154">
    <property type="entry name" value="Alpha/beta hydrolase"/>
    <property type="match status" value="1"/>
</dbReference>
<evidence type="ECO:0000313" key="3">
    <source>
        <dbReference type="Proteomes" id="UP000199159"/>
    </source>
</evidence>
<dbReference type="InterPro" id="IPR000073">
    <property type="entry name" value="AB_hydrolase_1"/>
</dbReference>
<dbReference type="InterPro" id="IPR051044">
    <property type="entry name" value="MAG_DAG_Lipase"/>
</dbReference>